<dbReference type="GO" id="GO:0016491">
    <property type="term" value="F:oxidoreductase activity"/>
    <property type="evidence" value="ECO:0007669"/>
    <property type="project" value="UniProtKB-KW"/>
</dbReference>
<dbReference type="SUPFAM" id="SSF51735">
    <property type="entry name" value="NAD(P)-binding Rossmann-fold domains"/>
    <property type="match status" value="1"/>
</dbReference>
<dbReference type="OrthoDB" id="658698at2"/>
<dbReference type="NCBIfam" id="NF006123">
    <property type="entry name" value="PRK08267.1"/>
    <property type="match status" value="1"/>
</dbReference>
<dbReference type="PRINTS" id="PR00080">
    <property type="entry name" value="SDRFAMILY"/>
</dbReference>
<evidence type="ECO:0000256" key="3">
    <source>
        <dbReference type="RuleBase" id="RU000363"/>
    </source>
</evidence>
<evidence type="ECO:0000313" key="4">
    <source>
        <dbReference type="EMBL" id="TDU31577.1"/>
    </source>
</evidence>
<dbReference type="InterPro" id="IPR002347">
    <property type="entry name" value="SDR_fam"/>
</dbReference>
<evidence type="ECO:0000256" key="1">
    <source>
        <dbReference type="ARBA" id="ARBA00006484"/>
    </source>
</evidence>
<dbReference type="EMBL" id="SOBT01000008">
    <property type="protein sequence ID" value="TDU31577.1"/>
    <property type="molecule type" value="Genomic_DNA"/>
</dbReference>
<dbReference type="InterPro" id="IPR036291">
    <property type="entry name" value="NAD(P)-bd_dom_sf"/>
</dbReference>
<dbReference type="PRINTS" id="PR00081">
    <property type="entry name" value="GDHRDH"/>
</dbReference>
<comment type="caution">
    <text evidence="4">The sequence shown here is derived from an EMBL/GenBank/DDBJ whole genome shotgun (WGS) entry which is preliminary data.</text>
</comment>
<proteinExistence type="inferred from homology"/>
<dbReference type="Pfam" id="PF00106">
    <property type="entry name" value="adh_short"/>
    <property type="match status" value="1"/>
</dbReference>
<dbReference type="AlphaFoldDB" id="A0A4R7PC35"/>
<reference evidence="4 5" key="1">
    <citation type="submission" date="2019-03" db="EMBL/GenBank/DDBJ databases">
        <title>Genomic Encyclopedia of Type Strains, Phase IV (KMG-IV): sequencing the most valuable type-strain genomes for metagenomic binning, comparative biology and taxonomic classification.</title>
        <authorList>
            <person name="Goeker M."/>
        </authorList>
    </citation>
    <scope>NUCLEOTIDE SEQUENCE [LARGE SCALE GENOMIC DNA]</scope>
    <source>
        <strain evidence="4 5">DSM 26377</strain>
    </source>
</reference>
<evidence type="ECO:0000256" key="2">
    <source>
        <dbReference type="ARBA" id="ARBA00023002"/>
    </source>
</evidence>
<dbReference type="PANTHER" id="PTHR43391:SF82">
    <property type="entry name" value="OXIDOREDUCTASE SADH-RELATED"/>
    <property type="match status" value="1"/>
</dbReference>
<organism evidence="4 5">
    <name type="scientific">Panacagrimonas perspica</name>
    <dbReference type="NCBI Taxonomy" id="381431"/>
    <lineage>
        <taxon>Bacteria</taxon>
        <taxon>Pseudomonadati</taxon>
        <taxon>Pseudomonadota</taxon>
        <taxon>Gammaproteobacteria</taxon>
        <taxon>Nevskiales</taxon>
        <taxon>Nevskiaceae</taxon>
        <taxon>Panacagrimonas</taxon>
    </lineage>
</organism>
<gene>
    <name evidence="4" type="ORF">DFR24_0947</name>
</gene>
<name>A0A4R7PC35_9GAMM</name>
<sequence>MTRRSIFITGAAQGIGRATAERFARDGWFVGLHDIEESGLAALREQLGSDRCTTGVLDVRDASAWTPALEAFWDAAGGRLDVLLNNAGIATSGAFTEIPLATHHAIVDVNLKGVINGAHAGHPFLRRTPESRLINLASASAIYGAADLASYSSTKFAVRGLTEALDLEWRQQGIRVCDIWPLFVKTKMVEGLSLPSIRSMGVRLTADDVANTIWKAAHHRGHRVHWLVGAQTHAMYRAICFFPDRLNRAVTARLSAH</sequence>
<protein>
    <submittedName>
        <fullName evidence="4">NADP-dependent 3-hydroxy acid dehydrogenase YdfG</fullName>
    </submittedName>
</protein>
<dbReference type="RefSeq" id="WP_133880148.1">
    <property type="nucleotide sequence ID" value="NZ_MWIN01000012.1"/>
</dbReference>
<accession>A0A4R7PC35</accession>
<evidence type="ECO:0000313" key="5">
    <source>
        <dbReference type="Proteomes" id="UP000295341"/>
    </source>
</evidence>
<dbReference type="Proteomes" id="UP000295341">
    <property type="component" value="Unassembled WGS sequence"/>
</dbReference>
<keyword evidence="2" id="KW-0560">Oxidoreductase</keyword>
<keyword evidence="5" id="KW-1185">Reference proteome</keyword>
<dbReference type="PANTHER" id="PTHR43391">
    <property type="entry name" value="RETINOL DEHYDROGENASE-RELATED"/>
    <property type="match status" value="1"/>
</dbReference>
<comment type="similarity">
    <text evidence="1 3">Belongs to the short-chain dehydrogenases/reductases (SDR) family.</text>
</comment>
<dbReference type="Gene3D" id="3.40.50.720">
    <property type="entry name" value="NAD(P)-binding Rossmann-like Domain"/>
    <property type="match status" value="1"/>
</dbReference>